<dbReference type="Gene3D" id="3.10.180.10">
    <property type="entry name" value="2,3-Dihydroxybiphenyl 1,2-Dioxygenase, domain 1"/>
    <property type="match status" value="1"/>
</dbReference>
<protein>
    <recommendedName>
        <fullName evidence="1">Glyoxalase/fosfomycin resistance/dioxygenase domain-containing protein</fullName>
    </recommendedName>
</protein>
<dbReference type="SUPFAM" id="SSF54593">
    <property type="entry name" value="Glyoxalase/Bleomycin resistance protein/Dihydroxybiphenyl dioxygenase"/>
    <property type="match status" value="1"/>
</dbReference>
<sequence>MSIKYAHTNIVAKDWRRLSDFYVKVFDCKPVYPERDLSGKWIDNVSIKGIHLTLPGYEPGPTLEIFQYIQESPKRHPSNINQQGFGHIAFLVDTLNKF</sequence>
<comment type="caution">
    <text evidence="2">The sequence shown here is derived from an EMBL/GenBank/DDBJ whole genome shotgun (WGS) entry which is preliminary data.</text>
</comment>
<dbReference type="AlphaFoldDB" id="A0A6N9Q294"/>
<accession>A0A6N9Q294</accession>
<reference evidence="2 3" key="1">
    <citation type="submission" date="2019-01" db="EMBL/GenBank/DDBJ databases">
        <title>Chengkuizengella sp. nov., isolated from deep-sea sediment of East Pacific Ocean.</title>
        <authorList>
            <person name="Yang J."/>
            <person name="Lai Q."/>
            <person name="Shao Z."/>
        </authorList>
    </citation>
    <scope>NUCLEOTIDE SEQUENCE [LARGE SCALE GENOMIC DNA]</scope>
    <source>
        <strain evidence="2 3">YPA3-1-1</strain>
    </source>
</reference>
<proteinExistence type="predicted"/>
<dbReference type="InterPro" id="IPR029068">
    <property type="entry name" value="Glyas_Bleomycin-R_OHBP_Dase"/>
</dbReference>
<keyword evidence="3" id="KW-1185">Reference proteome</keyword>
<name>A0A6N9Q294_9BACL</name>
<organism evidence="2 3">
    <name type="scientific">Chengkuizengella marina</name>
    <dbReference type="NCBI Taxonomy" id="2507566"/>
    <lineage>
        <taxon>Bacteria</taxon>
        <taxon>Bacillati</taxon>
        <taxon>Bacillota</taxon>
        <taxon>Bacilli</taxon>
        <taxon>Bacillales</taxon>
        <taxon>Paenibacillaceae</taxon>
        <taxon>Chengkuizengella</taxon>
    </lineage>
</organism>
<feature type="domain" description="Glyoxalase/fosfomycin resistance/dioxygenase" evidence="1">
    <location>
        <begin position="5"/>
        <end position="97"/>
    </location>
</feature>
<dbReference type="RefSeq" id="WP_160644803.1">
    <property type="nucleotide sequence ID" value="NZ_SIJB01000009.1"/>
</dbReference>
<dbReference type="EMBL" id="SIJB01000009">
    <property type="protein sequence ID" value="NBI28138.1"/>
    <property type="molecule type" value="Genomic_DNA"/>
</dbReference>
<dbReference type="OrthoDB" id="2613830at2"/>
<dbReference type="Proteomes" id="UP000448943">
    <property type="component" value="Unassembled WGS sequence"/>
</dbReference>
<dbReference type="Pfam" id="PF00903">
    <property type="entry name" value="Glyoxalase"/>
    <property type="match status" value="1"/>
</dbReference>
<gene>
    <name evidence="2" type="ORF">ERL59_04095</name>
</gene>
<dbReference type="InterPro" id="IPR004360">
    <property type="entry name" value="Glyas_Fos-R_dOase_dom"/>
</dbReference>
<evidence type="ECO:0000313" key="2">
    <source>
        <dbReference type="EMBL" id="NBI28138.1"/>
    </source>
</evidence>
<evidence type="ECO:0000313" key="3">
    <source>
        <dbReference type="Proteomes" id="UP000448943"/>
    </source>
</evidence>
<evidence type="ECO:0000259" key="1">
    <source>
        <dbReference type="Pfam" id="PF00903"/>
    </source>
</evidence>